<comment type="similarity">
    <text evidence="2">Belongs to the Orn/Lys/Arg decarboxylase class-I family.</text>
</comment>
<keyword evidence="9" id="KW-1185">Reference proteome</keyword>
<dbReference type="Pfam" id="PF03711">
    <property type="entry name" value="OKR_DC_1_C"/>
    <property type="match status" value="1"/>
</dbReference>
<accession>N4WSH8</accession>
<protein>
    <submittedName>
        <fullName evidence="8">Lysine decarboxylase</fullName>
    </submittedName>
</protein>
<evidence type="ECO:0000313" key="8">
    <source>
        <dbReference type="EMBL" id="ENH96106.1"/>
    </source>
</evidence>
<dbReference type="STRING" id="1308866.J416_12522"/>
<dbReference type="InterPro" id="IPR000310">
    <property type="entry name" value="Orn/Lys/Arg_deCO2ase_major_dom"/>
</dbReference>
<organism evidence="8 9">
    <name type="scientific">Gracilibacillus halophilus YIM-C55.5</name>
    <dbReference type="NCBI Taxonomy" id="1308866"/>
    <lineage>
        <taxon>Bacteria</taxon>
        <taxon>Bacillati</taxon>
        <taxon>Bacillota</taxon>
        <taxon>Bacilli</taxon>
        <taxon>Bacillales</taxon>
        <taxon>Bacillaceae</taxon>
        <taxon>Gracilibacillus</taxon>
    </lineage>
</organism>
<evidence type="ECO:0000256" key="3">
    <source>
        <dbReference type="ARBA" id="ARBA00022793"/>
    </source>
</evidence>
<feature type="domain" description="Orn/Lys/Arg decarboxylases family 1 pyridoxal-P attachment site" evidence="6">
    <location>
        <begin position="8"/>
        <end position="299"/>
    </location>
</feature>
<dbReference type="GO" id="GO:0016831">
    <property type="term" value="F:carboxy-lyase activity"/>
    <property type="evidence" value="ECO:0007669"/>
    <property type="project" value="UniProtKB-KW"/>
</dbReference>
<reference evidence="8 9" key="1">
    <citation type="submission" date="2013-03" db="EMBL/GenBank/DDBJ databases">
        <title>Draft genome sequence of Gracibacillus halophilus YIM-C55.5, a moderately halophilic and thermophilic organism from the Xiaochaidamu salt lake.</title>
        <authorList>
            <person name="Sugumar T."/>
            <person name="Polireddy D.R."/>
            <person name="Antony A."/>
            <person name="Madhava Y.R."/>
            <person name="Sivakumar N."/>
        </authorList>
    </citation>
    <scope>NUCLEOTIDE SEQUENCE [LARGE SCALE GENOMIC DNA]</scope>
    <source>
        <strain evidence="8 9">YIM-C55.5</strain>
    </source>
</reference>
<dbReference type="Gene3D" id="3.40.640.10">
    <property type="entry name" value="Type I PLP-dependent aspartate aminotransferase-like (Major domain)"/>
    <property type="match status" value="1"/>
</dbReference>
<dbReference type="InterPro" id="IPR008286">
    <property type="entry name" value="Prn/Lys/Arg_de-COase_C"/>
</dbReference>
<gene>
    <name evidence="8" type="ORF">J416_12522</name>
</gene>
<dbReference type="PANTHER" id="PTHR43277:SF3">
    <property type="entry name" value="DECARBOXYLASE, PUTATIVE-RELATED"/>
    <property type="match status" value="1"/>
</dbReference>
<feature type="domain" description="Orn/Lys/Arg decarboxylase C-terminal" evidence="7">
    <location>
        <begin position="380"/>
        <end position="456"/>
    </location>
</feature>
<evidence type="ECO:0000313" key="9">
    <source>
        <dbReference type="Proteomes" id="UP000012283"/>
    </source>
</evidence>
<evidence type="ECO:0000259" key="7">
    <source>
        <dbReference type="Pfam" id="PF03711"/>
    </source>
</evidence>
<evidence type="ECO:0000256" key="5">
    <source>
        <dbReference type="ARBA" id="ARBA00023239"/>
    </source>
</evidence>
<dbReference type="InterPro" id="IPR036633">
    <property type="entry name" value="Prn/Lys/Arg_de-COase_C_sf"/>
</dbReference>
<evidence type="ECO:0000256" key="1">
    <source>
        <dbReference type="ARBA" id="ARBA00001933"/>
    </source>
</evidence>
<dbReference type="InterPro" id="IPR052357">
    <property type="entry name" value="Orn_Lys_Arg_decarboxylase-I"/>
</dbReference>
<keyword evidence="3" id="KW-0210">Decarboxylase</keyword>
<dbReference type="eggNOG" id="COG1982">
    <property type="taxonomic scope" value="Bacteria"/>
</dbReference>
<dbReference type="PANTHER" id="PTHR43277">
    <property type="entry name" value="ARGININE DECARBOXYLASE"/>
    <property type="match status" value="1"/>
</dbReference>
<dbReference type="RefSeq" id="WP_003472417.1">
    <property type="nucleotide sequence ID" value="NZ_APML01000059.1"/>
</dbReference>
<evidence type="ECO:0000259" key="6">
    <source>
        <dbReference type="Pfam" id="PF01276"/>
    </source>
</evidence>
<dbReference type="PATRIC" id="fig|1308866.3.peg.2531"/>
<dbReference type="SUPFAM" id="SSF55904">
    <property type="entry name" value="Ornithine decarboxylase C-terminal domain"/>
    <property type="match status" value="1"/>
</dbReference>
<proteinExistence type="inferred from homology"/>
<dbReference type="InterPro" id="IPR015421">
    <property type="entry name" value="PyrdxlP-dep_Trfase_major"/>
</dbReference>
<keyword evidence="4" id="KW-0663">Pyridoxal phosphate</keyword>
<evidence type="ECO:0000256" key="4">
    <source>
        <dbReference type="ARBA" id="ARBA00022898"/>
    </source>
</evidence>
<sequence length="477" mass="54489">MMKKQQVTPLFDRLQDFAQQHYDSFHVPGHKNGRIVAHKGQDFFDQLLPLDVTELSGLDDLHAAQGVIQDAQRLAAEWFGATSSYFLVNGSTVGNLAMILATVTEGDQVFIQRNCHKSLIHGIELANAQPIFLSPDYDEAVERYTAPSLETIQLAFQQYPEVKALILTYPDYFGRTYDIKSMINYAHSYQVPVLIDEAHGCHFSLPFVPSDSALDCGADIVVQSAHKMTPALTMGAFLHIQSEQISSRDIEAYLQMLQSSSPSYPIMASLDLARHYLATYSKQHWHQLMAFIHEITTCFQDSPHWKVIAHGEKDDPLKLTIAINSRLSVSTVAHVFEQEGIFPEMIDDNQLLFVFGLTPHVDVDNFSRKLESIHQQLNSSIKHAKIEEKRMPQLVSKIDTLQLSYRDMKRRTKRWIRWEEAIHHIAAEAIIPYPPGIPFIIKGEEITRDHVDWIQHIFSYHAEVQPAHREKGLYIYM</sequence>
<dbReference type="EMBL" id="APML01000059">
    <property type="protein sequence ID" value="ENH96106.1"/>
    <property type="molecule type" value="Genomic_DNA"/>
</dbReference>
<dbReference type="Proteomes" id="UP000012283">
    <property type="component" value="Unassembled WGS sequence"/>
</dbReference>
<keyword evidence="5" id="KW-0456">Lyase</keyword>
<dbReference type="AlphaFoldDB" id="N4WSH8"/>
<dbReference type="InterPro" id="IPR015424">
    <property type="entry name" value="PyrdxlP-dep_Trfase"/>
</dbReference>
<dbReference type="OrthoDB" id="9815233at2"/>
<dbReference type="Pfam" id="PF01276">
    <property type="entry name" value="OKR_DC_1"/>
    <property type="match status" value="1"/>
</dbReference>
<name>N4WSH8_9BACI</name>
<dbReference type="SUPFAM" id="SSF53383">
    <property type="entry name" value="PLP-dependent transferases"/>
    <property type="match status" value="1"/>
</dbReference>
<evidence type="ECO:0000256" key="2">
    <source>
        <dbReference type="ARBA" id="ARBA00010671"/>
    </source>
</evidence>
<comment type="caution">
    <text evidence="8">The sequence shown here is derived from an EMBL/GenBank/DDBJ whole genome shotgun (WGS) entry which is preliminary data.</text>
</comment>
<dbReference type="Gene3D" id="3.90.105.10">
    <property type="entry name" value="Molybdopterin biosynthesis moea protein, domain 2"/>
    <property type="match status" value="1"/>
</dbReference>
<comment type="cofactor">
    <cofactor evidence="1">
        <name>pyridoxal 5'-phosphate</name>
        <dbReference type="ChEBI" id="CHEBI:597326"/>
    </cofactor>
</comment>